<comment type="catalytic activity">
    <reaction evidence="8">
        <text>L-seryl-[protein] + ATP = O-phospho-L-seryl-[protein] + ADP + H(+)</text>
        <dbReference type="Rhea" id="RHEA:17989"/>
        <dbReference type="Rhea" id="RHEA-COMP:9863"/>
        <dbReference type="Rhea" id="RHEA-COMP:11604"/>
        <dbReference type="ChEBI" id="CHEBI:15378"/>
        <dbReference type="ChEBI" id="CHEBI:29999"/>
        <dbReference type="ChEBI" id="CHEBI:30616"/>
        <dbReference type="ChEBI" id="CHEBI:83421"/>
        <dbReference type="ChEBI" id="CHEBI:456216"/>
        <dbReference type="EC" id="2.7.11.1"/>
    </reaction>
</comment>
<feature type="domain" description="Protein kinase" evidence="9">
    <location>
        <begin position="204"/>
        <end position="435"/>
    </location>
</feature>
<dbReference type="Proteomes" id="UP001189429">
    <property type="component" value="Unassembled WGS sequence"/>
</dbReference>
<dbReference type="PROSITE" id="PS50011">
    <property type="entry name" value="PROTEIN_KINASE_DOM"/>
    <property type="match status" value="1"/>
</dbReference>
<evidence type="ECO:0000313" key="10">
    <source>
        <dbReference type="EMBL" id="CAK0854769.1"/>
    </source>
</evidence>
<evidence type="ECO:0000256" key="3">
    <source>
        <dbReference type="ARBA" id="ARBA00022679"/>
    </source>
</evidence>
<evidence type="ECO:0000256" key="7">
    <source>
        <dbReference type="ARBA" id="ARBA00047899"/>
    </source>
</evidence>
<keyword evidence="3" id="KW-0808">Transferase</keyword>
<keyword evidence="11" id="KW-1185">Reference proteome</keyword>
<protein>
    <recommendedName>
        <fullName evidence="1">non-specific serine/threonine protein kinase</fullName>
        <ecNumber evidence="1">2.7.11.1</ecNumber>
    </recommendedName>
</protein>
<comment type="caution">
    <text evidence="10">The sequence shown here is derived from an EMBL/GenBank/DDBJ whole genome shotgun (WGS) entry which is preliminary data.</text>
</comment>
<organism evidence="10 11">
    <name type="scientific">Prorocentrum cordatum</name>
    <dbReference type="NCBI Taxonomy" id="2364126"/>
    <lineage>
        <taxon>Eukaryota</taxon>
        <taxon>Sar</taxon>
        <taxon>Alveolata</taxon>
        <taxon>Dinophyceae</taxon>
        <taxon>Prorocentrales</taxon>
        <taxon>Prorocentraceae</taxon>
        <taxon>Prorocentrum</taxon>
    </lineage>
</organism>
<dbReference type="SUPFAM" id="SSF56112">
    <property type="entry name" value="Protein kinase-like (PK-like)"/>
    <property type="match status" value="1"/>
</dbReference>
<evidence type="ECO:0000256" key="4">
    <source>
        <dbReference type="ARBA" id="ARBA00022741"/>
    </source>
</evidence>
<dbReference type="InterPro" id="IPR011009">
    <property type="entry name" value="Kinase-like_dom_sf"/>
</dbReference>
<dbReference type="PANTHER" id="PTHR44899:SF3">
    <property type="entry name" value="SERINE_THREONINE-PROTEIN KINASE NEK1"/>
    <property type="match status" value="1"/>
</dbReference>
<evidence type="ECO:0000256" key="5">
    <source>
        <dbReference type="ARBA" id="ARBA00022777"/>
    </source>
</evidence>
<keyword evidence="4" id="KW-0547">Nucleotide-binding</keyword>
<keyword evidence="6" id="KW-0067">ATP-binding</keyword>
<dbReference type="InterPro" id="IPR051131">
    <property type="entry name" value="NEK_Ser/Thr_kinase_NIMA"/>
</dbReference>
<dbReference type="InterPro" id="IPR000719">
    <property type="entry name" value="Prot_kinase_dom"/>
</dbReference>
<evidence type="ECO:0000256" key="2">
    <source>
        <dbReference type="ARBA" id="ARBA00022527"/>
    </source>
</evidence>
<dbReference type="Pfam" id="PF00069">
    <property type="entry name" value="Pkinase"/>
    <property type="match status" value="1"/>
</dbReference>
<accession>A0ABN9U6Y1</accession>
<evidence type="ECO:0000259" key="9">
    <source>
        <dbReference type="PROSITE" id="PS50011"/>
    </source>
</evidence>
<dbReference type="Gene3D" id="1.10.510.10">
    <property type="entry name" value="Transferase(Phosphotransferase) domain 1"/>
    <property type="match status" value="1"/>
</dbReference>
<gene>
    <name evidence="10" type="ORF">PCOR1329_LOCUS45730</name>
</gene>
<proteinExistence type="predicted"/>
<dbReference type="EC" id="2.7.11.1" evidence="1"/>
<evidence type="ECO:0000256" key="6">
    <source>
        <dbReference type="ARBA" id="ARBA00022840"/>
    </source>
</evidence>
<dbReference type="EMBL" id="CAUYUJ010015499">
    <property type="protein sequence ID" value="CAK0854769.1"/>
    <property type="molecule type" value="Genomic_DNA"/>
</dbReference>
<name>A0ABN9U6Y1_9DINO</name>
<feature type="non-terminal residue" evidence="10">
    <location>
        <position position="435"/>
    </location>
</feature>
<evidence type="ECO:0000256" key="8">
    <source>
        <dbReference type="ARBA" id="ARBA00048679"/>
    </source>
</evidence>
<keyword evidence="2" id="KW-0723">Serine/threonine-protein kinase</keyword>
<sequence length="435" mass="47484">MRWRAGPPRGSGPIPTCFGDTCEDLRTSHLTCYPTRELSGDPFGVPWEEVPVEDHYPNASAREYYLGANLIGGPGEILSCPEEAFTTQGCGARRLAYLRARGGSLGGRRRAPGAGVLFRAAQACPRRDKKSGREVCVACGFCRGGRCAEGLRGTRVGRVGQWRGAAAAMRAGLVAGAVVALAQVQMRTAQCSDDTSSKARLDAYDRGHCTSRGQISEVYLGVHLETGIPVALKKTARFGDLQEAVQRECEMEAGLLMALDHPHLIRYHEHFLHEGDLYLVMEPAMGGTLAQKVESARSLGSPMDEALLWRWLSDVSSALVYLHRRRVLHRDIKPSHVFLGQDGAAKLGDFGLSRELQTATQCALSCVGTPFYMSPEIVKGEGYAFASDVWSLGCTLYECAMFFSPFYRSDMDFMALGSAICSASYRPLPPDQWTQ</sequence>
<comment type="catalytic activity">
    <reaction evidence="7">
        <text>L-threonyl-[protein] + ATP = O-phospho-L-threonyl-[protein] + ADP + H(+)</text>
        <dbReference type="Rhea" id="RHEA:46608"/>
        <dbReference type="Rhea" id="RHEA-COMP:11060"/>
        <dbReference type="Rhea" id="RHEA-COMP:11605"/>
        <dbReference type="ChEBI" id="CHEBI:15378"/>
        <dbReference type="ChEBI" id="CHEBI:30013"/>
        <dbReference type="ChEBI" id="CHEBI:30616"/>
        <dbReference type="ChEBI" id="CHEBI:61977"/>
        <dbReference type="ChEBI" id="CHEBI:456216"/>
        <dbReference type="EC" id="2.7.11.1"/>
    </reaction>
</comment>
<keyword evidence="5" id="KW-0418">Kinase</keyword>
<reference evidence="10" key="1">
    <citation type="submission" date="2023-10" db="EMBL/GenBank/DDBJ databases">
        <authorList>
            <person name="Chen Y."/>
            <person name="Shah S."/>
            <person name="Dougan E. K."/>
            <person name="Thang M."/>
            <person name="Chan C."/>
        </authorList>
    </citation>
    <scope>NUCLEOTIDE SEQUENCE [LARGE SCALE GENOMIC DNA]</scope>
</reference>
<evidence type="ECO:0000313" key="11">
    <source>
        <dbReference type="Proteomes" id="UP001189429"/>
    </source>
</evidence>
<evidence type="ECO:0000256" key="1">
    <source>
        <dbReference type="ARBA" id="ARBA00012513"/>
    </source>
</evidence>
<dbReference type="PANTHER" id="PTHR44899">
    <property type="entry name" value="CAMK FAMILY PROTEIN KINASE"/>
    <property type="match status" value="1"/>
</dbReference>